<dbReference type="EMBL" id="CP071880">
    <property type="protein sequence ID" value="QTE48117.1"/>
    <property type="molecule type" value="Genomic_DNA"/>
</dbReference>
<name>A0AAE6JCP3_9SPHI</name>
<protein>
    <submittedName>
        <fullName evidence="3">Uncharacterized protein</fullName>
    </submittedName>
</protein>
<feature type="signal peptide" evidence="2">
    <location>
        <begin position="1"/>
        <end position="22"/>
    </location>
</feature>
<dbReference type="Proteomes" id="UP000250557">
    <property type="component" value="Chromosome"/>
</dbReference>
<feature type="chain" id="PRO_5042143910" evidence="2">
    <location>
        <begin position="23"/>
        <end position="102"/>
    </location>
</feature>
<dbReference type="Proteomes" id="UP000663940">
    <property type="component" value="Chromosome"/>
</dbReference>
<keyword evidence="6" id="KW-1185">Reference proteome</keyword>
<keyword evidence="2" id="KW-0732">Signal</keyword>
<feature type="compositionally biased region" description="Low complexity" evidence="1">
    <location>
        <begin position="73"/>
        <end position="85"/>
    </location>
</feature>
<dbReference type="RefSeq" id="WP_146750404.1">
    <property type="nucleotide sequence ID" value="NZ_CP043451.1"/>
</dbReference>
<evidence type="ECO:0000256" key="2">
    <source>
        <dbReference type="SAM" id="SignalP"/>
    </source>
</evidence>
<gene>
    <name evidence="3" type="ORF">DIU31_006185</name>
    <name evidence="4" type="ORF">J3L21_21520</name>
</gene>
<evidence type="ECO:0000256" key="1">
    <source>
        <dbReference type="SAM" id="MobiDB-lite"/>
    </source>
</evidence>
<organism evidence="3 5">
    <name type="scientific">Mucilaginibacter rubeus</name>
    <dbReference type="NCBI Taxonomy" id="2027860"/>
    <lineage>
        <taxon>Bacteria</taxon>
        <taxon>Pseudomonadati</taxon>
        <taxon>Bacteroidota</taxon>
        <taxon>Sphingobacteriia</taxon>
        <taxon>Sphingobacteriales</taxon>
        <taxon>Sphingobacteriaceae</taxon>
        <taxon>Mucilaginibacter</taxon>
    </lineage>
</organism>
<evidence type="ECO:0000313" key="3">
    <source>
        <dbReference type="EMBL" id="QEM03130.1"/>
    </source>
</evidence>
<evidence type="ECO:0000313" key="5">
    <source>
        <dbReference type="Proteomes" id="UP000250557"/>
    </source>
</evidence>
<feature type="compositionally biased region" description="Polar residues" evidence="1">
    <location>
        <begin position="86"/>
        <end position="102"/>
    </location>
</feature>
<feature type="region of interest" description="Disordered" evidence="1">
    <location>
        <begin position="70"/>
        <end position="102"/>
    </location>
</feature>
<evidence type="ECO:0000313" key="4">
    <source>
        <dbReference type="EMBL" id="QTE48117.1"/>
    </source>
</evidence>
<reference evidence="3 5" key="1">
    <citation type="submission" date="2019-08" db="EMBL/GenBank/DDBJ databases">
        <title>Comparative genome analysis confer to the adaptation heavy metal polluted environment.</title>
        <authorList>
            <person name="Li Y."/>
        </authorList>
    </citation>
    <scope>NUCLEOTIDE SEQUENCE [LARGE SCALE GENOMIC DNA]</scope>
    <source>
        <strain evidence="3 5">P2</strain>
    </source>
</reference>
<dbReference type="AlphaFoldDB" id="A0AAE6JCP3"/>
<sequence>MKNFKKVAIGIFVAVIAFSFSAFTNAKKFATTNKFYNTTGIASSNPADYVYRGGGVDRCLSNPSDVCTAEWSTTNTPTTGQTPTQAGSPSFVGNPTSGDYNP</sequence>
<dbReference type="EMBL" id="CP043451">
    <property type="protein sequence ID" value="QEM03130.1"/>
    <property type="molecule type" value="Genomic_DNA"/>
</dbReference>
<evidence type="ECO:0000313" key="6">
    <source>
        <dbReference type="Proteomes" id="UP000663940"/>
    </source>
</evidence>
<reference evidence="4 6" key="2">
    <citation type="submission" date="2021-03" db="EMBL/GenBank/DDBJ databases">
        <title>Mucilaginibacter strains isolated from gold and copper mining confer multi heavy-metal resistance.</title>
        <authorList>
            <person name="Li Y."/>
        </authorList>
    </citation>
    <scope>NUCLEOTIDE SEQUENCE [LARGE SCALE GENOMIC DNA]</scope>
    <source>
        <strain evidence="4 6">P2-4</strain>
    </source>
</reference>
<accession>A0AAE6JCP3</accession>
<proteinExistence type="predicted"/>